<accession>A0A1Y1WAR6</accession>
<sequence length="64" mass="7115">MTASATLSAMRYAPYTIQEYAYNPNTRYQPVLLAGRWLSQLAHKAERSENTYGGLMALTNLSGT</sequence>
<dbReference type="RefSeq" id="XP_040744218.1">
    <property type="nucleotide sequence ID" value="XM_040887252.1"/>
</dbReference>
<organism evidence="1 2">
    <name type="scientific">Linderina pennispora</name>
    <dbReference type="NCBI Taxonomy" id="61395"/>
    <lineage>
        <taxon>Eukaryota</taxon>
        <taxon>Fungi</taxon>
        <taxon>Fungi incertae sedis</taxon>
        <taxon>Zoopagomycota</taxon>
        <taxon>Kickxellomycotina</taxon>
        <taxon>Kickxellomycetes</taxon>
        <taxon>Kickxellales</taxon>
        <taxon>Kickxellaceae</taxon>
        <taxon>Linderina</taxon>
    </lineage>
</organism>
<dbReference type="AlphaFoldDB" id="A0A1Y1WAR6"/>
<proteinExistence type="predicted"/>
<protein>
    <submittedName>
        <fullName evidence="1">Uncharacterized protein</fullName>
    </submittedName>
</protein>
<dbReference type="Proteomes" id="UP000193922">
    <property type="component" value="Unassembled WGS sequence"/>
</dbReference>
<name>A0A1Y1WAR6_9FUNG</name>
<gene>
    <name evidence="1" type="ORF">DL89DRAFT_266822</name>
</gene>
<dbReference type="EMBL" id="MCFD01000005">
    <property type="protein sequence ID" value="ORX70639.1"/>
    <property type="molecule type" value="Genomic_DNA"/>
</dbReference>
<evidence type="ECO:0000313" key="1">
    <source>
        <dbReference type="EMBL" id="ORX70639.1"/>
    </source>
</evidence>
<dbReference type="GeneID" id="63803900"/>
<comment type="caution">
    <text evidence="1">The sequence shown here is derived from an EMBL/GenBank/DDBJ whole genome shotgun (WGS) entry which is preliminary data.</text>
</comment>
<evidence type="ECO:0000313" key="2">
    <source>
        <dbReference type="Proteomes" id="UP000193922"/>
    </source>
</evidence>
<keyword evidence="2" id="KW-1185">Reference proteome</keyword>
<reference evidence="1 2" key="1">
    <citation type="submission" date="2016-07" db="EMBL/GenBank/DDBJ databases">
        <title>Pervasive Adenine N6-methylation of Active Genes in Fungi.</title>
        <authorList>
            <consortium name="DOE Joint Genome Institute"/>
            <person name="Mondo S.J."/>
            <person name="Dannebaum R.O."/>
            <person name="Kuo R.C."/>
            <person name="Labutti K."/>
            <person name="Haridas S."/>
            <person name="Kuo A."/>
            <person name="Salamov A."/>
            <person name="Ahrendt S.R."/>
            <person name="Lipzen A."/>
            <person name="Sullivan W."/>
            <person name="Andreopoulos W.B."/>
            <person name="Clum A."/>
            <person name="Lindquist E."/>
            <person name="Daum C."/>
            <person name="Ramamoorthy G.K."/>
            <person name="Gryganskyi A."/>
            <person name="Culley D."/>
            <person name="Magnuson J.K."/>
            <person name="James T.Y."/>
            <person name="O'Malley M.A."/>
            <person name="Stajich J.E."/>
            <person name="Spatafora J.W."/>
            <person name="Visel A."/>
            <person name="Grigoriev I.V."/>
        </authorList>
    </citation>
    <scope>NUCLEOTIDE SEQUENCE [LARGE SCALE GENOMIC DNA]</scope>
    <source>
        <strain evidence="1 2">ATCC 12442</strain>
    </source>
</reference>